<organism evidence="1 2">
    <name type="scientific">Poseidonibacter parvus</name>
    <dbReference type="NCBI Taxonomy" id="1850254"/>
    <lineage>
        <taxon>Bacteria</taxon>
        <taxon>Pseudomonadati</taxon>
        <taxon>Campylobacterota</taxon>
        <taxon>Epsilonproteobacteria</taxon>
        <taxon>Campylobacterales</taxon>
        <taxon>Arcobacteraceae</taxon>
        <taxon>Poseidonibacter</taxon>
    </lineage>
</organism>
<sequence length="364" mass="42276">MKLEISLFKFDKNSDYLPFYTKHFLKIKSEKTLLDILNTINDESTFGYENDENFDLVVNGLYLKASTTIEELVKKFGKDLTIDPISVRRAGNDLIINDDDFNKKLLILDDFINQEDKKAYSKLKQYYYASNTLDYKSEYIGDAVLILAYDLIQADKTNEVAILKVLKEQEVGASYHTNLKNRIFNFDTSIEDKIVSIQKKLDLIHNDEDKNFRINNTLIIDFKNFEDSNEIKHDFKDFNIAYYPSKECEKVDSLLNNLSAKFLSLDTLNLDLAKNTFNKNQEITYCVATTILLDAFDNNADFLLVDNDDDFYIFDYNRKAFEKFSGRDVILPVIHVNELQKLASGEHKIANETLTKHQINPEII</sequence>
<accession>A0A1P8KNQ5</accession>
<dbReference type="EMBL" id="CP019070">
    <property type="protein sequence ID" value="APW66187.1"/>
    <property type="molecule type" value="Genomic_DNA"/>
</dbReference>
<dbReference type="OrthoDB" id="5372285at2"/>
<dbReference type="KEGG" id="alp:LPB137_10165"/>
<gene>
    <name evidence="1" type="ORF">LPB137_10165</name>
</gene>
<reference evidence="1 2" key="1">
    <citation type="submission" date="2017-01" db="EMBL/GenBank/DDBJ databases">
        <title>Genome sequencing of Arcobacter sp. LPB0137.</title>
        <authorList>
            <person name="Lee G.-W."/>
            <person name="Yi H."/>
        </authorList>
    </citation>
    <scope>NUCLEOTIDE SEQUENCE [LARGE SCALE GENOMIC DNA]</scope>
    <source>
        <strain evidence="1 2">LPB0137</strain>
    </source>
</reference>
<dbReference type="InterPro" id="IPR012675">
    <property type="entry name" value="Beta-grasp_dom_sf"/>
</dbReference>
<proteinExistence type="predicted"/>
<dbReference type="RefSeq" id="WP_076087659.1">
    <property type="nucleotide sequence ID" value="NZ_CP019070.1"/>
</dbReference>
<keyword evidence="2" id="KW-1185">Reference proteome</keyword>
<dbReference type="Gene3D" id="3.40.50.11810">
    <property type="match status" value="1"/>
</dbReference>
<evidence type="ECO:0000313" key="1">
    <source>
        <dbReference type="EMBL" id="APW66187.1"/>
    </source>
</evidence>
<dbReference type="AlphaFoldDB" id="A0A1P8KNQ5"/>
<evidence type="ECO:0008006" key="3">
    <source>
        <dbReference type="Google" id="ProtNLM"/>
    </source>
</evidence>
<name>A0A1P8KNQ5_9BACT</name>
<dbReference type="Proteomes" id="UP000186074">
    <property type="component" value="Chromosome"/>
</dbReference>
<dbReference type="Gene3D" id="3.10.20.30">
    <property type="match status" value="1"/>
</dbReference>
<evidence type="ECO:0000313" key="2">
    <source>
        <dbReference type="Proteomes" id="UP000186074"/>
    </source>
</evidence>
<protein>
    <recommendedName>
        <fullName evidence="3">DUF5644 domain-containing protein</fullName>
    </recommendedName>
</protein>
<dbReference type="Gene3D" id="1.10.1060.20">
    <property type="match status" value="1"/>
</dbReference>
<dbReference type="STRING" id="1850254.LPB137_10165"/>